<dbReference type="RefSeq" id="WP_135248519.1">
    <property type="nucleotide sequence ID" value="NZ_SMLK01000001.1"/>
</dbReference>
<accession>A0A4Z0CAH3</accession>
<keyword evidence="2" id="KW-0812">Transmembrane</keyword>
<dbReference type="GO" id="GO:0015627">
    <property type="term" value="C:type II protein secretion system complex"/>
    <property type="evidence" value="ECO:0007669"/>
    <property type="project" value="InterPro"/>
</dbReference>
<evidence type="ECO:0000256" key="2">
    <source>
        <dbReference type="SAM" id="Phobius"/>
    </source>
</evidence>
<reference evidence="4 5" key="1">
    <citation type="submission" date="2019-03" db="EMBL/GenBank/DDBJ databases">
        <title>Ramlibacter sp. 18x22-1, whole genome shotgun sequence.</title>
        <authorList>
            <person name="Zhang X."/>
            <person name="Feng G."/>
            <person name="Zhu H."/>
        </authorList>
    </citation>
    <scope>NUCLEOTIDE SEQUENCE [LARGE SCALE GENOMIC DNA]</scope>
    <source>
        <strain evidence="4 5">18x22-1</strain>
    </source>
</reference>
<proteinExistence type="predicted"/>
<sequence length="234" mass="23287">MSYILDALRKADAQRDRQRLPGLQAQPMATADTTRESSTMGYAIGGVLLVGVVSAGAAFWQGSRNDEPMRTAAAPMTAPAAPAAALVPPAPSPVAAEPARTIVPAAPIVVEVPPAPRVARAAASAAAVAKAASAPTAAAAQAAPQAVPQAAPASAAKAPASAAPAAVAQAAPPGVPAIAVTGGVYSPSPAQRMLIVNGQVFNEGSEVAPGVTLEQVQRGRAVLNFRGQRWTVAY</sequence>
<protein>
    <recommendedName>
        <fullName evidence="3">Type II secretion system protein GspB C-terminal domain-containing protein</fullName>
    </recommendedName>
</protein>
<dbReference type="Pfam" id="PF16537">
    <property type="entry name" value="T2SSB"/>
    <property type="match status" value="1"/>
</dbReference>
<keyword evidence="5" id="KW-1185">Reference proteome</keyword>
<dbReference type="OrthoDB" id="5432325at2"/>
<evidence type="ECO:0000259" key="3">
    <source>
        <dbReference type="Pfam" id="PF16537"/>
    </source>
</evidence>
<name>A0A4Z0CAH3_9BURK</name>
<evidence type="ECO:0000313" key="5">
    <source>
        <dbReference type="Proteomes" id="UP000297839"/>
    </source>
</evidence>
<keyword evidence="2" id="KW-0472">Membrane</keyword>
<evidence type="ECO:0000313" key="4">
    <source>
        <dbReference type="EMBL" id="TFZ08583.1"/>
    </source>
</evidence>
<feature type="domain" description="Type II secretion system protein GspB C-terminal" evidence="3">
    <location>
        <begin position="175"/>
        <end position="232"/>
    </location>
</feature>
<feature type="region of interest" description="Disordered" evidence="1">
    <location>
        <begin position="14"/>
        <end position="34"/>
    </location>
</feature>
<gene>
    <name evidence="4" type="ORF">EZ216_05355</name>
</gene>
<feature type="transmembrane region" description="Helical" evidence="2">
    <location>
        <begin position="40"/>
        <end position="60"/>
    </location>
</feature>
<keyword evidence="2" id="KW-1133">Transmembrane helix</keyword>
<dbReference type="InterPro" id="IPR032389">
    <property type="entry name" value="GspB_C"/>
</dbReference>
<dbReference type="AlphaFoldDB" id="A0A4Z0CAH3"/>
<evidence type="ECO:0000256" key="1">
    <source>
        <dbReference type="SAM" id="MobiDB-lite"/>
    </source>
</evidence>
<comment type="caution">
    <text evidence="4">The sequence shown here is derived from an EMBL/GenBank/DDBJ whole genome shotgun (WGS) entry which is preliminary data.</text>
</comment>
<dbReference type="EMBL" id="SMLK01000001">
    <property type="protein sequence ID" value="TFZ08583.1"/>
    <property type="molecule type" value="Genomic_DNA"/>
</dbReference>
<dbReference type="Proteomes" id="UP000297839">
    <property type="component" value="Unassembled WGS sequence"/>
</dbReference>
<organism evidence="4 5">
    <name type="scientific">Ramlibacter humi</name>
    <dbReference type="NCBI Taxonomy" id="2530451"/>
    <lineage>
        <taxon>Bacteria</taxon>
        <taxon>Pseudomonadati</taxon>
        <taxon>Pseudomonadota</taxon>
        <taxon>Betaproteobacteria</taxon>
        <taxon>Burkholderiales</taxon>
        <taxon>Comamonadaceae</taxon>
        <taxon>Ramlibacter</taxon>
    </lineage>
</organism>